<protein>
    <submittedName>
        <fullName evidence="6">ABC transporter ATP-binding protein</fullName>
    </submittedName>
</protein>
<evidence type="ECO:0000259" key="5">
    <source>
        <dbReference type="PROSITE" id="PS50893"/>
    </source>
</evidence>
<reference evidence="6 7" key="1">
    <citation type="submission" date="2024-09" db="EMBL/GenBank/DDBJ databases">
        <authorList>
            <person name="Sun Q."/>
            <person name="Mori K."/>
        </authorList>
    </citation>
    <scope>NUCLEOTIDE SEQUENCE [LARGE SCALE GENOMIC DNA]</scope>
    <source>
        <strain evidence="6 7">JCM 12520</strain>
    </source>
</reference>
<dbReference type="InterPro" id="IPR027417">
    <property type="entry name" value="P-loop_NTPase"/>
</dbReference>
<keyword evidence="7" id="KW-1185">Reference proteome</keyword>
<proteinExistence type="inferred from homology"/>
<dbReference type="PANTHER" id="PTHR42798:SF2">
    <property type="entry name" value="ABC TRANSPORTER ATP-BINDING PROTEIN MG467-RELATED"/>
    <property type="match status" value="1"/>
</dbReference>
<dbReference type="CDD" id="cd03255">
    <property type="entry name" value="ABC_MJ0796_LolCDE_FtsE"/>
    <property type="match status" value="1"/>
</dbReference>
<dbReference type="EMBL" id="JBHMAG010000012">
    <property type="protein sequence ID" value="MFB9753235.1"/>
    <property type="molecule type" value="Genomic_DNA"/>
</dbReference>
<dbReference type="InterPro" id="IPR017911">
    <property type="entry name" value="MacB-like_ATP-bd"/>
</dbReference>
<feature type="domain" description="ABC transporter" evidence="5">
    <location>
        <begin position="2"/>
        <end position="228"/>
    </location>
</feature>
<dbReference type="PROSITE" id="PS50893">
    <property type="entry name" value="ABC_TRANSPORTER_2"/>
    <property type="match status" value="1"/>
</dbReference>
<evidence type="ECO:0000256" key="4">
    <source>
        <dbReference type="ARBA" id="ARBA00022840"/>
    </source>
</evidence>
<dbReference type="SMART" id="SM00382">
    <property type="entry name" value="AAA"/>
    <property type="match status" value="1"/>
</dbReference>
<dbReference type="GO" id="GO:0005524">
    <property type="term" value="F:ATP binding"/>
    <property type="evidence" value="ECO:0007669"/>
    <property type="project" value="UniProtKB-KW"/>
</dbReference>
<keyword evidence="3" id="KW-0547">Nucleotide-binding</keyword>
<dbReference type="Pfam" id="PF00005">
    <property type="entry name" value="ABC_tran"/>
    <property type="match status" value="1"/>
</dbReference>
<evidence type="ECO:0000313" key="6">
    <source>
        <dbReference type="EMBL" id="MFB9753235.1"/>
    </source>
</evidence>
<organism evidence="6 7">
    <name type="scientific">Paenibacillus hodogayensis</name>
    <dbReference type="NCBI Taxonomy" id="279208"/>
    <lineage>
        <taxon>Bacteria</taxon>
        <taxon>Bacillati</taxon>
        <taxon>Bacillota</taxon>
        <taxon>Bacilli</taxon>
        <taxon>Bacillales</taxon>
        <taxon>Paenibacillaceae</taxon>
        <taxon>Paenibacillus</taxon>
    </lineage>
</organism>
<evidence type="ECO:0000256" key="3">
    <source>
        <dbReference type="ARBA" id="ARBA00022741"/>
    </source>
</evidence>
<comment type="caution">
    <text evidence="6">The sequence shown here is derived from an EMBL/GenBank/DDBJ whole genome shotgun (WGS) entry which is preliminary data.</text>
</comment>
<dbReference type="InterPro" id="IPR003439">
    <property type="entry name" value="ABC_transporter-like_ATP-bd"/>
</dbReference>
<name>A0ABV5VY93_9BACL</name>
<gene>
    <name evidence="6" type="ORF">ACFFNY_16835</name>
</gene>
<keyword evidence="2" id="KW-0813">Transport</keyword>
<keyword evidence="4 6" id="KW-0067">ATP-binding</keyword>
<dbReference type="PANTHER" id="PTHR42798">
    <property type="entry name" value="LIPOPROTEIN-RELEASING SYSTEM ATP-BINDING PROTEIN LOLD"/>
    <property type="match status" value="1"/>
</dbReference>
<comment type="similarity">
    <text evidence="1">Belongs to the ABC transporter superfamily.</text>
</comment>
<sequence length="228" mass="24508">MIQANQLSKSFGEGESLVRALKEIDLRIEESEMVSIVGPSGCGKTTLLQVLSGIDEPTAGKVWINGFDVYGAKERDRSAFRLQHTGFVFQAFHLIPVLSALENVALPLIGQGIPSKKANELSRHALEQVGLESKLAALPAELSGGQNQRVAIARAIVSKPSVIWADEPTGALDTDTSHQIVGLLRHINLTMGTTIVIVTHDPKVAGQCDRIIRMENGRITAGAKKVSE</sequence>
<dbReference type="RefSeq" id="WP_344901971.1">
    <property type="nucleotide sequence ID" value="NZ_BAAAYO010000001.1"/>
</dbReference>
<dbReference type="Gene3D" id="3.40.50.300">
    <property type="entry name" value="P-loop containing nucleotide triphosphate hydrolases"/>
    <property type="match status" value="1"/>
</dbReference>
<dbReference type="Proteomes" id="UP001589619">
    <property type="component" value="Unassembled WGS sequence"/>
</dbReference>
<evidence type="ECO:0000256" key="2">
    <source>
        <dbReference type="ARBA" id="ARBA00022448"/>
    </source>
</evidence>
<dbReference type="SUPFAM" id="SSF52540">
    <property type="entry name" value="P-loop containing nucleoside triphosphate hydrolases"/>
    <property type="match status" value="1"/>
</dbReference>
<accession>A0ABV5VY93</accession>
<evidence type="ECO:0000256" key="1">
    <source>
        <dbReference type="ARBA" id="ARBA00005417"/>
    </source>
</evidence>
<evidence type="ECO:0000313" key="7">
    <source>
        <dbReference type="Proteomes" id="UP001589619"/>
    </source>
</evidence>
<dbReference type="InterPro" id="IPR003593">
    <property type="entry name" value="AAA+_ATPase"/>
</dbReference>